<keyword evidence="6 8" id="KW-1133">Transmembrane helix</keyword>
<keyword evidence="2 8" id="KW-0328">Glycosyltransferase</keyword>
<evidence type="ECO:0000256" key="4">
    <source>
        <dbReference type="ARBA" id="ARBA00022692"/>
    </source>
</evidence>
<sequence>MTKESKTVSTIRRRKGKELALALQKIKEENVPLPPAPVIASDSEIQAAEAEEKCRMFDVLGLITLRRVMSHTRSLFLALLAIRCVNALFIQTHYVPDEYWQSLEVAHKMVFGYGYLTWEWREGLRGYSYPLLFAFFYKLVHMLGLDSRFLLIKLPRLVQAFIAALGDLHLYKLSSQLAGRSTAQWTLLCQIMSWFTIYCCTRTLSNSTEASLIIIALSYFPWPDQKSQEGSLRVFLLFAALSVIVRPTAALVWILLCCWHLQWVRHSQQLGPVLKIYLAVGLSAIGISAVVDRIWYGQWTFVQLNFLWFNVVRGGASIYGTHPWHWYMWQGFPVVMGTLIFPFVLGAWHAKNKTLLWIIAFIVATHSLLPHKEFRFIFTTVPLAMHYCGLYFEKLCTRPSLREIKAKLRASSTKVKGSTVQEPAMTGQSKKESDGDDPAVEKNDDDIMKEFSDLIKDQVDKDTQRLEGACIEQKETNLKTEKKSSVDISENSKAEKLQQSEHQTRLNKARVLTAILALTNLLPAFYFCLIHQRGTIMVTKLLADAAKNSPEKTDILFLMPCHSTPYYSYIHANVSMRFLTCEPQSVTESLHYSPSPSPTTWTDEADQFFDSPESWLRDQYGGPSRRPWPSHLVFFSNLHRDISDLLVQAGYKICGSFFHTHFAEGRVSGSVLVTCR</sequence>
<name>A0AAE1DH19_9GAST</name>
<organism evidence="10 11">
    <name type="scientific">Elysia crispata</name>
    <name type="common">lettuce slug</name>
    <dbReference type="NCBI Taxonomy" id="231223"/>
    <lineage>
        <taxon>Eukaryota</taxon>
        <taxon>Metazoa</taxon>
        <taxon>Spiralia</taxon>
        <taxon>Lophotrochozoa</taxon>
        <taxon>Mollusca</taxon>
        <taxon>Gastropoda</taxon>
        <taxon>Heterobranchia</taxon>
        <taxon>Euthyneura</taxon>
        <taxon>Panpulmonata</taxon>
        <taxon>Sacoglossa</taxon>
        <taxon>Placobranchoidea</taxon>
        <taxon>Plakobranchidae</taxon>
        <taxon>Elysia</taxon>
    </lineage>
</organism>
<dbReference type="Proteomes" id="UP001283361">
    <property type="component" value="Unassembled WGS sequence"/>
</dbReference>
<evidence type="ECO:0000256" key="9">
    <source>
        <dbReference type="SAM" id="MobiDB-lite"/>
    </source>
</evidence>
<feature type="transmembrane region" description="Helical" evidence="8">
    <location>
        <begin position="276"/>
        <end position="295"/>
    </location>
</feature>
<dbReference type="EMBL" id="JAWDGP010003856">
    <property type="protein sequence ID" value="KAK3770281.1"/>
    <property type="molecule type" value="Genomic_DNA"/>
</dbReference>
<evidence type="ECO:0000313" key="11">
    <source>
        <dbReference type="Proteomes" id="UP001283361"/>
    </source>
</evidence>
<dbReference type="AlphaFoldDB" id="A0AAE1DH19"/>
<accession>A0AAE1DH19</accession>
<dbReference type="GO" id="GO:0006506">
    <property type="term" value="P:GPI anchor biosynthetic process"/>
    <property type="evidence" value="ECO:0007669"/>
    <property type="project" value="TreeGrafter"/>
</dbReference>
<evidence type="ECO:0000256" key="2">
    <source>
        <dbReference type="ARBA" id="ARBA00022676"/>
    </source>
</evidence>
<keyword evidence="11" id="KW-1185">Reference proteome</keyword>
<comment type="caution">
    <text evidence="10">The sequence shown here is derived from an EMBL/GenBank/DDBJ whole genome shotgun (WGS) entry which is preliminary data.</text>
</comment>
<dbReference type="Pfam" id="PF03901">
    <property type="entry name" value="Glyco_transf_22"/>
    <property type="match status" value="2"/>
</dbReference>
<feature type="transmembrane region" description="Helical" evidence="8">
    <location>
        <begin position="234"/>
        <end position="256"/>
    </location>
</feature>
<feature type="transmembrane region" description="Helical" evidence="8">
    <location>
        <begin position="354"/>
        <end position="370"/>
    </location>
</feature>
<feature type="region of interest" description="Disordered" evidence="9">
    <location>
        <begin position="481"/>
        <end position="501"/>
    </location>
</feature>
<evidence type="ECO:0000256" key="7">
    <source>
        <dbReference type="ARBA" id="ARBA00023136"/>
    </source>
</evidence>
<comment type="subcellular location">
    <subcellularLocation>
        <location evidence="1 8">Endoplasmic reticulum membrane</location>
        <topology evidence="1 8">Multi-pass membrane protein</topology>
    </subcellularLocation>
</comment>
<protein>
    <recommendedName>
        <fullName evidence="8">Mannosyltransferase</fullName>
        <ecNumber evidence="8">2.4.1.-</ecNumber>
    </recommendedName>
</protein>
<gene>
    <name evidence="10" type="ORF">RRG08_029936</name>
</gene>
<keyword evidence="4 8" id="KW-0812">Transmembrane</keyword>
<proteinExistence type="inferred from homology"/>
<dbReference type="EC" id="2.4.1.-" evidence="8"/>
<feature type="transmembrane region" description="Helical" evidence="8">
    <location>
        <begin position="127"/>
        <end position="145"/>
    </location>
</feature>
<dbReference type="GO" id="GO:0005789">
    <property type="term" value="C:endoplasmic reticulum membrane"/>
    <property type="evidence" value="ECO:0007669"/>
    <property type="project" value="UniProtKB-SubCell"/>
</dbReference>
<dbReference type="PANTHER" id="PTHR22760">
    <property type="entry name" value="GLYCOSYLTRANSFERASE"/>
    <property type="match status" value="1"/>
</dbReference>
<evidence type="ECO:0000256" key="1">
    <source>
        <dbReference type="ARBA" id="ARBA00004477"/>
    </source>
</evidence>
<comment type="similarity">
    <text evidence="8">Belongs to the glycosyltransferase 22 family.</text>
</comment>
<feature type="transmembrane region" description="Helical" evidence="8">
    <location>
        <begin position="75"/>
        <end position="94"/>
    </location>
</feature>
<dbReference type="InterPro" id="IPR005599">
    <property type="entry name" value="GPI_mannosylTrfase"/>
</dbReference>
<dbReference type="GO" id="GO:0000026">
    <property type="term" value="F:alpha-1,2-mannosyltransferase activity"/>
    <property type="evidence" value="ECO:0007669"/>
    <property type="project" value="TreeGrafter"/>
</dbReference>
<keyword evidence="5 8" id="KW-0256">Endoplasmic reticulum</keyword>
<feature type="region of interest" description="Disordered" evidence="9">
    <location>
        <begin position="414"/>
        <end position="442"/>
    </location>
</feature>
<evidence type="ECO:0000256" key="6">
    <source>
        <dbReference type="ARBA" id="ARBA00022989"/>
    </source>
</evidence>
<evidence type="ECO:0000256" key="8">
    <source>
        <dbReference type="RuleBase" id="RU363075"/>
    </source>
</evidence>
<evidence type="ECO:0000256" key="5">
    <source>
        <dbReference type="ARBA" id="ARBA00022824"/>
    </source>
</evidence>
<dbReference type="PANTHER" id="PTHR22760:SF4">
    <property type="entry name" value="GPI MANNOSYLTRANSFERASE 3"/>
    <property type="match status" value="1"/>
</dbReference>
<feature type="transmembrane region" description="Helical" evidence="8">
    <location>
        <begin position="326"/>
        <end position="347"/>
    </location>
</feature>
<keyword evidence="7 8" id="KW-0472">Membrane</keyword>
<feature type="transmembrane region" description="Helical" evidence="8">
    <location>
        <begin position="302"/>
        <end position="320"/>
    </location>
</feature>
<feature type="compositionally biased region" description="Basic and acidic residues" evidence="9">
    <location>
        <begin position="429"/>
        <end position="442"/>
    </location>
</feature>
<keyword evidence="3" id="KW-0808">Transferase</keyword>
<evidence type="ECO:0000256" key="3">
    <source>
        <dbReference type="ARBA" id="ARBA00022679"/>
    </source>
</evidence>
<feature type="transmembrane region" description="Helical" evidence="8">
    <location>
        <begin position="509"/>
        <end position="527"/>
    </location>
</feature>
<evidence type="ECO:0000313" key="10">
    <source>
        <dbReference type="EMBL" id="KAK3770281.1"/>
    </source>
</evidence>
<reference evidence="10" key="1">
    <citation type="journal article" date="2023" name="G3 (Bethesda)">
        <title>A reference genome for the long-term kleptoplast-retaining sea slug Elysia crispata morphotype clarki.</title>
        <authorList>
            <person name="Eastman K.E."/>
            <person name="Pendleton A.L."/>
            <person name="Shaikh M.A."/>
            <person name="Suttiyut T."/>
            <person name="Ogas R."/>
            <person name="Tomko P."/>
            <person name="Gavelis G."/>
            <person name="Widhalm J.R."/>
            <person name="Wisecaver J.H."/>
        </authorList>
    </citation>
    <scope>NUCLEOTIDE SEQUENCE</scope>
    <source>
        <strain evidence="10">ECLA1</strain>
    </source>
</reference>